<evidence type="ECO:0000313" key="7">
    <source>
        <dbReference type="EMBL" id="KAI5072571.1"/>
    </source>
</evidence>
<keyword evidence="4" id="KW-0378">Hydrolase</keyword>
<dbReference type="Proteomes" id="UP000886520">
    <property type="component" value="Chromosome 12"/>
</dbReference>
<evidence type="ECO:0000256" key="5">
    <source>
        <dbReference type="ARBA" id="ARBA00023180"/>
    </source>
</evidence>
<sequence>MRPGAAVLGVAMVVMAVVMGPEPCHGVQMQYHLPQLLRSHAHFQPLILQQDSGPLWFTQTLDHFNPQDYRTFQQRYYESVDYFVDPNGPIFLDICGEYRCRGIRDSFYLTLAEEMEAAYVTLEHRYYGDSIPGQDLSTENLAYLSTGEALYDLANFRNYYQVCM</sequence>
<dbReference type="Gene3D" id="3.40.50.1820">
    <property type="entry name" value="alpha/beta hydrolase"/>
    <property type="match status" value="1"/>
</dbReference>
<keyword evidence="5" id="KW-0325">Glycoprotein</keyword>
<dbReference type="EMBL" id="JABFUD020000012">
    <property type="protein sequence ID" value="KAI5072571.1"/>
    <property type="molecule type" value="Genomic_DNA"/>
</dbReference>
<dbReference type="OrthoDB" id="1735038at2759"/>
<protein>
    <submittedName>
        <fullName evidence="7">Uncharacterized protein</fullName>
    </submittedName>
</protein>
<dbReference type="InterPro" id="IPR008758">
    <property type="entry name" value="Peptidase_S28"/>
</dbReference>
<proteinExistence type="inferred from homology"/>
<comment type="caution">
    <text evidence="7">The sequence shown here is derived from an EMBL/GenBank/DDBJ whole genome shotgun (WGS) entry which is preliminary data.</text>
</comment>
<dbReference type="GO" id="GO:0070008">
    <property type="term" value="F:serine-type exopeptidase activity"/>
    <property type="evidence" value="ECO:0007669"/>
    <property type="project" value="InterPro"/>
</dbReference>
<dbReference type="InterPro" id="IPR029058">
    <property type="entry name" value="AB_hydrolase_fold"/>
</dbReference>
<dbReference type="GO" id="GO:0006508">
    <property type="term" value="P:proteolysis"/>
    <property type="evidence" value="ECO:0007669"/>
    <property type="project" value="UniProtKB-KW"/>
</dbReference>
<evidence type="ECO:0000256" key="3">
    <source>
        <dbReference type="ARBA" id="ARBA00022729"/>
    </source>
</evidence>
<evidence type="ECO:0000256" key="4">
    <source>
        <dbReference type="ARBA" id="ARBA00022801"/>
    </source>
</evidence>
<comment type="similarity">
    <text evidence="1">Belongs to the peptidase S28 family.</text>
</comment>
<dbReference type="Pfam" id="PF05577">
    <property type="entry name" value="Peptidase_S28"/>
    <property type="match status" value="1"/>
</dbReference>
<dbReference type="AlphaFoldDB" id="A0A9D4URR8"/>
<evidence type="ECO:0000256" key="1">
    <source>
        <dbReference type="ARBA" id="ARBA00011079"/>
    </source>
</evidence>
<dbReference type="PANTHER" id="PTHR11010:SF11">
    <property type="entry name" value="THYMUS-SPECIFIC SERINE PROTEASE"/>
    <property type="match status" value="1"/>
</dbReference>
<keyword evidence="2" id="KW-0645">Protease</keyword>
<reference evidence="7" key="1">
    <citation type="submission" date="2021-01" db="EMBL/GenBank/DDBJ databases">
        <title>Adiantum capillus-veneris genome.</title>
        <authorList>
            <person name="Fang Y."/>
            <person name="Liao Q."/>
        </authorList>
    </citation>
    <scope>NUCLEOTIDE SEQUENCE</scope>
    <source>
        <strain evidence="7">H3</strain>
        <tissue evidence="7">Leaf</tissue>
    </source>
</reference>
<keyword evidence="8" id="KW-1185">Reference proteome</keyword>
<name>A0A9D4URR8_ADICA</name>
<feature type="chain" id="PRO_5039725565" evidence="6">
    <location>
        <begin position="27"/>
        <end position="164"/>
    </location>
</feature>
<dbReference type="GO" id="GO:0008239">
    <property type="term" value="F:dipeptidyl-peptidase activity"/>
    <property type="evidence" value="ECO:0007669"/>
    <property type="project" value="TreeGrafter"/>
</dbReference>
<evidence type="ECO:0000256" key="6">
    <source>
        <dbReference type="SAM" id="SignalP"/>
    </source>
</evidence>
<gene>
    <name evidence="7" type="ORF">GOP47_0012677</name>
</gene>
<keyword evidence="3 6" id="KW-0732">Signal</keyword>
<organism evidence="7 8">
    <name type="scientific">Adiantum capillus-veneris</name>
    <name type="common">Maidenhair fern</name>
    <dbReference type="NCBI Taxonomy" id="13818"/>
    <lineage>
        <taxon>Eukaryota</taxon>
        <taxon>Viridiplantae</taxon>
        <taxon>Streptophyta</taxon>
        <taxon>Embryophyta</taxon>
        <taxon>Tracheophyta</taxon>
        <taxon>Polypodiopsida</taxon>
        <taxon>Polypodiidae</taxon>
        <taxon>Polypodiales</taxon>
        <taxon>Pteridineae</taxon>
        <taxon>Pteridaceae</taxon>
        <taxon>Vittarioideae</taxon>
        <taxon>Adiantum</taxon>
    </lineage>
</organism>
<evidence type="ECO:0000256" key="2">
    <source>
        <dbReference type="ARBA" id="ARBA00022670"/>
    </source>
</evidence>
<accession>A0A9D4URR8</accession>
<feature type="signal peptide" evidence="6">
    <location>
        <begin position="1"/>
        <end position="26"/>
    </location>
</feature>
<evidence type="ECO:0000313" key="8">
    <source>
        <dbReference type="Proteomes" id="UP000886520"/>
    </source>
</evidence>
<dbReference type="PANTHER" id="PTHR11010">
    <property type="entry name" value="PROTEASE S28 PRO-X CARBOXYPEPTIDASE-RELATED"/>
    <property type="match status" value="1"/>
</dbReference>